<sequence>MSDAEVTQAEANAAVVRRYLKVFETRDVEDLAEVMAEDVRVRGAGQTVTGRHHVAASGRRTPISGGR</sequence>
<evidence type="ECO:0000259" key="2">
    <source>
        <dbReference type="Pfam" id="PF12680"/>
    </source>
</evidence>
<proteinExistence type="predicted"/>
<dbReference type="Pfam" id="PF12680">
    <property type="entry name" value="SnoaL_2"/>
    <property type="match status" value="1"/>
</dbReference>
<keyword evidence="4" id="KW-1185">Reference proteome</keyword>
<reference evidence="4" key="1">
    <citation type="submission" date="2019-09" db="EMBL/GenBank/DDBJ databases">
        <title>Antimicrobial potential of Antarctic Bacteria.</title>
        <authorList>
            <person name="Benaud N."/>
            <person name="Edwards R.J."/>
            <person name="Ferrari B.C."/>
        </authorList>
    </citation>
    <scope>NUCLEOTIDE SEQUENCE [LARGE SCALE GENOMIC DNA]</scope>
    <source>
        <strain evidence="4">SPB151</strain>
    </source>
</reference>
<dbReference type="AlphaFoldDB" id="A0A7G6WX62"/>
<feature type="region of interest" description="Disordered" evidence="1">
    <location>
        <begin position="47"/>
        <end position="67"/>
    </location>
</feature>
<dbReference type="SUPFAM" id="SSF54427">
    <property type="entry name" value="NTF2-like"/>
    <property type="match status" value="1"/>
</dbReference>
<accession>A0A7G6WX62</accession>
<evidence type="ECO:0000313" key="4">
    <source>
        <dbReference type="Proteomes" id="UP000515563"/>
    </source>
</evidence>
<evidence type="ECO:0000256" key="1">
    <source>
        <dbReference type="SAM" id="MobiDB-lite"/>
    </source>
</evidence>
<feature type="domain" description="SnoaL-like" evidence="2">
    <location>
        <begin position="16"/>
        <end position="56"/>
    </location>
</feature>
<organism evidence="3 4">
    <name type="scientific">Kribbella qitaiheensis</name>
    <dbReference type="NCBI Taxonomy" id="1544730"/>
    <lineage>
        <taxon>Bacteria</taxon>
        <taxon>Bacillati</taxon>
        <taxon>Actinomycetota</taxon>
        <taxon>Actinomycetes</taxon>
        <taxon>Propionibacteriales</taxon>
        <taxon>Kribbellaceae</taxon>
        <taxon>Kribbella</taxon>
    </lineage>
</organism>
<dbReference type="InterPro" id="IPR037401">
    <property type="entry name" value="SnoaL-like"/>
</dbReference>
<gene>
    <name evidence="3" type="ORF">F1D05_12500</name>
</gene>
<dbReference type="Proteomes" id="UP000515563">
    <property type="component" value="Chromosome"/>
</dbReference>
<dbReference type="InterPro" id="IPR032710">
    <property type="entry name" value="NTF2-like_dom_sf"/>
</dbReference>
<name>A0A7G6WX62_9ACTN</name>
<dbReference type="EMBL" id="CP043661">
    <property type="protein sequence ID" value="QNE18577.1"/>
    <property type="molecule type" value="Genomic_DNA"/>
</dbReference>
<dbReference type="RefSeq" id="WP_185447836.1">
    <property type="nucleotide sequence ID" value="NZ_CP043661.1"/>
</dbReference>
<protein>
    <submittedName>
        <fullName evidence="3">Nuclear transport factor 2 family protein</fullName>
    </submittedName>
</protein>
<evidence type="ECO:0000313" key="3">
    <source>
        <dbReference type="EMBL" id="QNE18577.1"/>
    </source>
</evidence>
<dbReference type="Gene3D" id="3.10.450.50">
    <property type="match status" value="1"/>
</dbReference>
<reference evidence="3 4" key="2">
    <citation type="journal article" date="2020" name="Microbiol. Resour. Announc.">
        <title>Antarctic desert soil bacteria exhibit high novel natural product potential, evaluated through long-read genome sequencing and comparative genomics.</title>
        <authorList>
            <person name="Benaud N."/>
            <person name="Edwards R.J."/>
            <person name="Amos T.G."/>
            <person name="D'Agostino P.M."/>
            <person name="Gutierrez-Chavez C."/>
            <person name="Montgomery K."/>
            <person name="Nicetic I."/>
            <person name="Ferrari B.C."/>
        </authorList>
    </citation>
    <scope>NUCLEOTIDE SEQUENCE [LARGE SCALE GENOMIC DNA]</scope>
    <source>
        <strain evidence="3 4">SPB151</strain>
    </source>
</reference>
<dbReference type="KEGG" id="kqi:F1D05_12500"/>